<name>A0ABM5JTZ2_DIAVI</name>
<protein>
    <submittedName>
        <fullName evidence="1">Uncharacterized protein</fullName>
    </submittedName>
</protein>
<evidence type="ECO:0000313" key="2">
    <source>
        <dbReference type="Proteomes" id="UP001652700"/>
    </source>
</evidence>
<dbReference type="Proteomes" id="UP001652700">
    <property type="component" value="Unplaced"/>
</dbReference>
<dbReference type="EnsemblMetazoa" id="XM_050645448.1">
    <property type="protein sequence ID" value="XP_050501405.1"/>
    <property type="gene ID" value="LOC126881267"/>
</dbReference>
<evidence type="ECO:0000313" key="1">
    <source>
        <dbReference type="EnsemblMetazoa" id="XP_050501405.1"/>
    </source>
</evidence>
<accession>A0ABM5JTZ2</accession>
<sequence>MQAETSTLHRAICAIDDTTPIKLREPEMRINHLTKDEKMRTWMGKPLQGRHPNEVSQDYVDNTASNYWLTSGNMFPEMEGSLLAIQDQVIPKRNYLKYIVKDPQVQNDRQMPIWMSSPRNHPTYYRGLPGICCN</sequence>
<reference evidence="1" key="1">
    <citation type="submission" date="2025-05" db="UniProtKB">
        <authorList>
            <consortium name="EnsemblMetazoa"/>
        </authorList>
    </citation>
    <scope>IDENTIFICATION</scope>
</reference>
<dbReference type="RefSeq" id="XP_050501405.1">
    <property type="nucleotide sequence ID" value="XM_050645448.1"/>
</dbReference>
<proteinExistence type="predicted"/>
<organism evidence="1 2">
    <name type="scientific">Diabrotica virgifera virgifera</name>
    <name type="common">western corn rootworm</name>
    <dbReference type="NCBI Taxonomy" id="50390"/>
    <lineage>
        <taxon>Eukaryota</taxon>
        <taxon>Metazoa</taxon>
        <taxon>Ecdysozoa</taxon>
        <taxon>Arthropoda</taxon>
        <taxon>Hexapoda</taxon>
        <taxon>Insecta</taxon>
        <taxon>Pterygota</taxon>
        <taxon>Neoptera</taxon>
        <taxon>Endopterygota</taxon>
        <taxon>Coleoptera</taxon>
        <taxon>Polyphaga</taxon>
        <taxon>Cucujiformia</taxon>
        <taxon>Chrysomeloidea</taxon>
        <taxon>Chrysomelidae</taxon>
        <taxon>Galerucinae</taxon>
        <taxon>Diabroticina</taxon>
        <taxon>Diabroticites</taxon>
        <taxon>Diabrotica</taxon>
    </lineage>
</organism>
<dbReference type="GeneID" id="126881267"/>
<keyword evidence="2" id="KW-1185">Reference proteome</keyword>